<dbReference type="RefSeq" id="WP_378133588.1">
    <property type="nucleotide sequence ID" value="NZ_JBHSMI010000025.1"/>
</dbReference>
<protein>
    <recommendedName>
        <fullName evidence="3">YtxH domain-containing protein</fullName>
    </recommendedName>
</protein>
<dbReference type="Proteomes" id="UP001596113">
    <property type="component" value="Unassembled WGS sequence"/>
</dbReference>
<accession>A0ABW0HUE5</accession>
<proteinExistence type="predicted"/>
<gene>
    <name evidence="1" type="ORF">ACFPOF_13965</name>
</gene>
<comment type="caution">
    <text evidence="1">The sequence shown here is derived from an EMBL/GenBank/DDBJ whole genome shotgun (WGS) entry which is preliminary data.</text>
</comment>
<evidence type="ECO:0000313" key="1">
    <source>
        <dbReference type="EMBL" id="MFC5403846.1"/>
    </source>
</evidence>
<evidence type="ECO:0000313" key="2">
    <source>
        <dbReference type="Proteomes" id="UP001596113"/>
    </source>
</evidence>
<reference evidence="2" key="1">
    <citation type="journal article" date="2019" name="Int. J. Syst. Evol. Microbiol.">
        <title>The Global Catalogue of Microorganisms (GCM) 10K type strain sequencing project: providing services to taxonomists for standard genome sequencing and annotation.</title>
        <authorList>
            <consortium name="The Broad Institute Genomics Platform"/>
            <consortium name="The Broad Institute Genome Sequencing Center for Infectious Disease"/>
            <person name="Wu L."/>
            <person name="Ma J."/>
        </authorList>
    </citation>
    <scope>NUCLEOTIDE SEQUENCE [LARGE SCALE GENOMIC DNA]</scope>
    <source>
        <strain evidence="2">CGMCC 1.18575</strain>
    </source>
</reference>
<keyword evidence="2" id="KW-1185">Reference proteome</keyword>
<sequence length="88" mass="9790">MKLGTFIIGGLAGAAVVMMVRRNRMMSAVAANVGGQLRQRMSDMKDDAIEKALNMKFASSFKRAASKAERMTEGVMHEMHDQNTDHRF</sequence>
<name>A0ABW0HUE5_9BACL</name>
<evidence type="ECO:0008006" key="3">
    <source>
        <dbReference type="Google" id="ProtNLM"/>
    </source>
</evidence>
<organism evidence="1 2">
    <name type="scientific">Cohnella soli</name>
    <dbReference type="NCBI Taxonomy" id="425005"/>
    <lineage>
        <taxon>Bacteria</taxon>
        <taxon>Bacillati</taxon>
        <taxon>Bacillota</taxon>
        <taxon>Bacilli</taxon>
        <taxon>Bacillales</taxon>
        <taxon>Paenibacillaceae</taxon>
        <taxon>Cohnella</taxon>
    </lineage>
</organism>
<dbReference type="EMBL" id="JBHSMI010000025">
    <property type="protein sequence ID" value="MFC5403846.1"/>
    <property type="molecule type" value="Genomic_DNA"/>
</dbReference>